<proteinExistence type="predicted"/>
<evidence type="ECO:0000256" key="3">
    <source>
        <dbReference type="SAM" id="MobiDB-lite"/>
    </source>
</evidence>
<dbReference type="PRINTS" id="PR01798">
    <property type="entry name" value="SCOASYNTHASE"/>
</dbReference>
<dbReference type="InterPro" id="IPR005810">
    <property type="entry name" value="CoA_lig_alpha"/>
</dbReference>
<dbReference type="SUPFAM" id="SSF51735">
    <property type="entry name" value="NAD(P)-binding Rossmann-fold domains"/>
    <property type="match status" value="1"/>
</dbReference>
<feature type="region of interest" description="Disordered" evidence="3">
    <location>
        <begin position="292"/>
        <end position="316"/>
    </location>
</feature>
<dbReference type="InterPro" id="IPR005811">
    <property type="entry name" value="SUCC_ACL_C"/>
</dbReference>
<dbReference type="SMART" id="SM00881">
    <property type="entry name" value="CoA_binding"/>
    <property type="match status" value="1"/>
</dbReference>
<reference evidence="5 6" key="1">
    <citation type="submission" date="2023-01" db="EMBL/GenBank/DDBJ databases">
        <title>Novel diversity within Roseofilum (Cyanobacteria; Desertifilaceae) from marine benthic mats with descriptions of four novel species.</title>
        <authorList>
            <person name="Wang Y."/>
            <person name="Berthold D.E."/>
            <person name="Hu J."/>
            <person name="Lefler F.W."/>
            <person name="Laughinghouse H.D. IV."/>
        </authorList>
    </citation>
    <scope>NUCLEOTIDE SEQUENCE [LARGE SCALE GENOMIC DNA]</scope>
    <source>
        <strain evidence="5 6">BLCC-M154</strain>
    </source>
</reference>
<keyword evidence="2" id="KW-0547">Nucleotide-binding</keyword>
<dbReference type="Gene3D" id="3.40.50.261">
    <property type="entry name" value="Succinyl-CoA synthetase domains"/>
    <property type="match status" value="1"/>
</dbReference>
<gene>
    <name evidence="5" type="ORF">PMG71_21835</name>
</gene>
<accession>A0ABT7AZS9</accession>
<protein>
    <submittedName>
        <fullName evidence="5">CoA-binding protein</fullName>
    </submittedName>
</protein>
<dbReference type="EMBL" id="JAQOSP010000141">
    <property type="protein sequence ID" value="MDJ1172072.1"/>
    <property type="molecule type" value="Genomic_DNA"/>
</dbReference>
<dbReference type="InterPro" id="IPR003781">
    <property type="entry name" value="CoA-bd"/>
</dbReference>
<name>A0ABT7AZS9_9CYAN</name>
<dbReference type="PANTHER" id="PTHR11117:SF2">
    <property type="entry name" value="SUCCINATE--COA LIGASE [ADP_GDP-FORMING] SUBUNIT ALPHA, MITOCHONDRIAL"/>
    <property type="match status" value="1"/>
</dbReference>
<dbReference type="Proteomes" id="UP001235303">
    <property type="component" value="Unassembled WGS sequence"/>
</dbReference>
<keyword evidence="1" id="KW-0436">Ligase</keyword>
<keyword evidence="6" id="KW-1185">Reference proteome</keyword>
<evidence type="ECO:0000259" key="4">
    <source>
        <dbReference type="SMART" id="SM00881"/>
    </source>
</evidence>
<feature type="domain" description="CoA-binding" evidence="4">
    <location>
        <begin position="2"/>
        <end position="99"/>
    </location>
</feature>
<dbReference type="InterPro" id="IPR036291">
    <property type="entry name" value="NAD(P)-bd_dom_sf"/>
</dbReference>
<evidence type="ECO:0000313" key="6">
    <source>
        <dbReference type="Proteomes" id="UP001235303"/>
    </source>
</evidence>
<dbReference type="Gene3D" id="3.40.50.720">
    <property type="entry name" value="NAD(P)-binding Rossmann-like Domain"/>
    <property type="match status" value="1"/>
</dbReference>
<dbReference type="PANTHER" id="PTHR11117">
    <property type="entry name" value="SUCCINYL-COA LIGASE SUBUNIT ALPHA"/>
    <property type="match status" value="1"/>
</dbReference>
<dbReference type="Pfam" id="PF00549">
    <property type="entry name" value="Ligase_CoA"/>
    <property type="match status" value="1"/>
</dbReference>
<comment type="caution">
    <text evidence="5">The sequence shown here is derived from an EMBL/GenBank/DDBJ whole genome shotgun (WGS) entry which is preliminary data.</text>
</comment>
<evidence type="ECO:0000256" key="1">
    <source>
        <dbReference type="ARBA" id="ARBA00022598"/>
    </source>
</evidence>
<evidence type="ECO:0000313" key="5">
    <source>
        <dbReference type="EMBL" id="MDJ1172072.1"/>
    </source>
</evidence>
<dbReference type="Pfam" id="PF02629">
    <property type="entry name" value="CoA_binding"/>
    <property type="match status" value="1"/>
</dbReference>
<dbReference type="SUPFAM" id="SSF52210">
    <property type="entry name" value="Succinyl-CoA synthetase domains"/>
    <property type="match status" value="1"/>
</dbReference>
<dbReference type="InterPro" id="IPR016102">
    <property type="entry name" value="Succinyl-CoA_synth-like"/>
</dbReference>
<evidence type="ECO:0000256" key="2">
    <source>
        <dbReference type="ARBA" id="ARBA00022741"/>
    </source>
</evidence>
<dbReference type="RefSeq" id="WP_283755825.1">
    <property type="nucleotide sequence ID" value="NZ_JAQOSP010000141.1"/>
</dbReference>
<sequence length="316" mass="33686">MNFSQTQKVLVQGINQALGRVHGRLMKEYGTNVVAGVSAGDGGQDIEGIPTFDLVEEAVSHMEGIDTSLIFVPPYEMLDASLEAIAAGIRNLILIPSGMPPLDMVKLLRKAEVTETLVLGPNCPGIIVPGQVLLGTHPSQCYTPGRIGLISCADTLTYQVALELSQAGLGQSIGVGLGRETILGSSFAQWLQILEEDEQTDAIVLVGEIDGLGGEEQAAQYITEAIDKPVVAYLAGQRAPQPRRKGHAATLIASRLLVRETKAGRGSMVSTDMGDRKLEAFQAGKIPVAEKPSDIPKLLKNQLKPTSSTRGRRTQK</sequence>
<organism evidence="5 6">
    <name type="scientific">Roseofilum acuticapitatum BLCC-M154</name>
    <dbReference type="NCBI Taxonomy" id="3022444"/>
    <lineage>
        <taxon>Bacteria</taxon>
        <taxon>Bacillati</taxon>
        <taxon>Cyanobacteriota</taxon>
        <taxon>Cyanophyceae</taxon>
        <taxon>Desertifilales</taxon>
        <taxon>Desertifilaceae</taxon>
        <taxon>Roseofilum</taxon>
        <taxon>Roseofilum acuticapitatum</taxon>
    </lineage>
</organism>
<dbReference type="PIRSF" id="PIRSF001553">
    <property type="entry name" value="SucCS_alpha"/>
    <property type="match status" value="1"/>
</dbReference>